<dbReference type="PROSITE" id="PS51353">
    <property type="entry name" value="ARSC"/>
    <property type="match status" value="1"/>
</dbReference>
<dbReference type="CDD" id="cd03034">
    <property type="entry name" value="ArsC_ArsC"/>
    <property type="match status" value="1"/>
</dbReference>
<evidence type="ECO:0000313" key="4">
    <source>
        <dbReference type="EMBL" id="GAA4473335.1"/>
    </source>
</evidence>
<dbReference type="EMBL" id="BAABGA010000120">
    <property type="protein sequence ID" value="GAA4473335.1"/>
    <property type="molecule type" value="Genomic_DNA"/>
</dbReference>
<gene>
    <name evidence="4" type="primary">arsC</name>
    <name evidence="4" type="ORF">GCM10023156_71150</name>
</gene>
<keyword evidence="2" id="KW-0560">Oxidoreductase</keyword>
<evidence type="ECO:0000313" key="5">
    <source>
        <dbReference type="Proteomes" id="UP001500840"/>
    </source>
</evidence>
<organism evidence="4 5">
    <name type="scientific">Novipirellula rosea</name>
    <dbReference type="NCBI Taxonomy" id="1031540"/>
    <lineage>
        <taxon>Bacteria</taxon>
        <taxon>Pseudomonadati</taxon>
        <taxon>Planctomycetota</taxon>
        <taxon>Planctomycetia</taxon>
        <taxon>Pirellulales</taxon>
        <taxon>Pirellulaceae</taxon>
        <taxon>Novipirellula</taxon>
    </lineage>
</organism>
<dbReference type="Gene3D" id="3.40.30.10">
    <property type="entry name" value="Glutaredoxin"/>
    <property type="match status" value="1"/>
</dbReference>
<dbReference type="InterPro" id="IPR006660">
    <property type="entry name" value="Arsenate_reductase-like"/>
</dbReference>
<dbReference type="PANTHER" id="PTHR30041:SF4">
    <property type="entry name" value="ARSENATE REDUCTASE"/>
    <property type="match status" value="1"/>
</dbReference>
<dbReference type="NCBIfam" id="TIGR00014">
    <property type="entry name" value="arsC"/>
    <property type="match status" value="1"/>
</dbReference>
<dbReference type="PANTHER" id="PTHR30041">
    <property type="entry name" value="ARSENATE REDUCTASE"/>
    <property type="match status" value="1"/>
</dbReference>
<sequence length="116" mass="13128">MTTIYHNPRCTKSRQAVELLESRGGEFDVVKYLENPPSEKELGQIVKMLGIKPEQLVRKKEKLFGELQLAGKTLSDKEWLATLAEHPKLIERPIVVHGKKAAIGRPTEKIAELLDE</sequence>
<dbReference type="InterPro" id="IPR006659">
    <property type="entry name" value="Arsenate_reductase"/>
</dbReference>
<dbReference type="SUPFAM" id="SSF52833">
    <property type="entry name" value="Thioredoxin-like"/>
    <property type="match status" value="1"/>
</dbReference>
<comment type="similarity">
    <text evidence="1 3">Belongs to the ArsC family.</text>
</comment>
<protein>
    <submittedName>
        <fullName evidence="4">Arsenate reductase (Glutaredoxin)</fullName>
    </submittedName>
</protein>
<dbReference type="InterPro" id="IPR036249">
    <property type="entry name" value="Thioredoxin-like_sf"/>
</dbReference>
<accession>A0ABP8NUU2</accession>
<proteinExistence type="inferred from homology"/>
<dbReference type="Proteomes" id="UP001500840">
    <property type="component" value="Unassembled WGS sequence"/>
</dbReference>
<keyword evidence="5" id="KW-1185">Reference proteome</keyword>
<evidence type="ECO:0000256" key="1">
    <source>
        <dbReference type="ARBA" id="ARBA00007198"/>
    </source>
</evidence>
<evidence type="ECO:0000256" key="3">
    <source>
        <dbReference type="PROSITE-ProRule" id="PRU01282"/>
    </source>
</evidence>
<name>A0ABP8NUU2_9BACT</name>
<evidence type="ECO:0000256" key="2">
    <source>
        <dbReference type="ARBA" id="ARBA00023002"/>
    </source>
</evidence>
<dbReference type="Pfam" id="PF03960">
    <property type="entry name" value="ArsC"/>
    <property type="match status" value="1"/>
</dbReference>
<comment type="caution">
    <text evidence="4">The sequence shown here is derived from an EMBL/GenBank/DDBJ whole genome shotgun (WGS) entry which is preliminary data.</text>
</comment>
<dbReference type="RefSeq" id="WP_345328467.1">
    <property type="nucleotide sequence ID" value="NZ_BAABGA010000120.1"/>
</dbReference>
<reference evidence="5" key="1">
    <citation type="journal article" date="2019" name="Int. J. Syst. Evol. Microbiol.">
        <title>The Global Catalogue of Microorganisms (GCM) 10K type strain sequencing project: providing services to taxonomists for standard genome sequencing and annotation.</title>
        <authorList>
            <consortium name="The Broad Institute Genomics Platform"/>
            <consortium name="The Broad Institute Genome Sequencing Center for Infectious Disease"/>
            <person name="Wu L."/>
            <person name="Ma J."/>
        </authorList>
    </citation>
    <scope>NUCLEOTIDE SEQUENCE [LARGE SCALE GENOMIC DNA]</scope>
    <source>
        <strain evidence="5">JCM 17759</strain>
    </source>
</reference>